<dbReference type="InterPro" id="IPR013083">
    <property type="entry name" value="Znf_RING/FYVE/PHD"/>
</dbReference>
<dbReference type="GO" id="GO:0061630">
    <property type="term" value="F:ubiquitin protein ligase activity"/>
    <property type="evidence" value="ECO:0007669"/>
    <property type="project" value="UniProtKB-EC"/>
</dbReference>
<dbReference type="EMBL" id="JAMFTS010000005">
    <property type="protein sequence ID" value="KAJ4748900.1"/>
    <property type="molecule type" value="Genomic_DNA"/>
</dbReference>
<protein>
    <recommendedName>
        <fullName evidence="4">RING-type E3 ubiquitin transferase</fullName>
        <ecNumber evidence="4">2.3.2.27</ecNumber>
    </recommendedName>
</protein>
<comment type="caution">
    <text evidence="16">The sequence shown here is derived from an EMBL/GenBank/DDBJ whole genome shotgun (WGS) entry which is preliminary data.</text>
</comment>
<dbReference type="SMART" id="SM00184">
    <property type="entry name" value="RING"/>
    <property type="match status" value="1"/>
</dbReference>
<comment type="pathway">
    <text evidence="3">Protein modification; protein ubiquitination.</text>
</comment>
<keyword evidence="17" id="KW-1185">Reference proteome</keyword>
<evidence type="ECO:0000256" key="7">
    <source>
        <dbReference type="ARBA" id="ARBA00022723"/>
    </source>
</evidence>
<evidence type="ECO:0000256" key="13">
    <source>
        <dbReference type="PROSITE-ProRule" id="PRU00175"/>
    </source>
</evidence>
<evidence type="ECO:0000256" key="10">
    <source>
        <dbReference type="ARBA" id="ARBA00022833"/>
    </source>
</evidence>
<keyword evidence="10" id="KW-0862">Zinc</keyword>
<dbReference type="GO" id="GO:0016020">
    <property type="term" value="C:membrane"/>
    <property type="evidence" value="ECO:0007669"/>
    <property type="project" value="UniProtKB-SubCell"/>
</dbReference>
<evidence type="ECO:0000256" key="6">
    <source>
        <dbReference type="ARBA" id="ARBA00022692"/>
    </source>
</evidence>
<dbReference type="GO" id="GO:0016567">
    <property type="term" value="P:protein ubiquitination"/>
    <property type="evidence" value="ECO:0007669"/>
    <property type="project" value="InterPro"/>
</dbReference>
<evidence type="ECO:0000256" key="4">
    <source>
        <dbReference type="ARBA" id="ARBA00012483"/>
    </source>
</evidence>
<sequence>MFHPRIEYSYRHPRHPIFNEAVLVTVVFFIVSIVSFLVLLFFTGFLWAFMFIIACVVLSAFYIDWLRRAPDGPLLVQTLPHEYAPVRVGLDSSAIAALPSFQYQRYCHCAVHDGSDSNGWLQCAICIGMLQIGEMVRSIPACKHLFHVECIDMWLKSHSTCPLCRATVAPADATSNLDAQV</sequence>
<dbReference type="GO" id="GO:0008270">
    <property type="term" value="F:zinc ion binding"/>
    <property type="evidence" value="ECO:0007669"/>
    <property type="project" value="UniProtKB-KW"/>
</dbReference>
<evidence type="ECO:0000256" key="2">
    <source>
        <dbReference type="ARBA" id="ARBA00004167"/>
    </source>
</evidence>
<dbReference type="PANTHER" id="PTHR46913:SF1">
    <property type="entry name" value="RING-H2 FINGER PROTEIN ATL16"/>
    <property type="match status" value="1"/>
</dbReference>
<keyword evidence="9" id="KW-0833">Ubl conjugation pathway</keyword>
<evidence type="ECO:0000313" key="16">
    <source>
        <dbReference type="EMBL" id="KAJ4748900.1"/>
    </source>
</evidence>
<evidence type="ECO:0000256" key="14">
    <source>
        <dbReference type="SAM" id="Phobius"/>
    </source>
</evidence>
<keyword evidence="12 14" id="KW-0472">Membrane</keyword>
<comment type="catalytic activity">
    <reaction evidence="1">
        <text>S-ubiquitinyl-[E2 ubiquitin-conjugating enzyme]-L-cysteine + [acceptor protein]-L-lysine = [E2 ubiquitin-conjugating enzyme]-L-cysteine + N(6)-ubiquitinyl-[acceptor protein]-L-lysine.</text>
        <dbReference type="EC" id="2.3.2.27"/>
    </reaction>
</comment>
<keyword evidence="6 14" id="KW-0812">Transmembrane</keyword>
<keyword evidence="5" id="KW-0808">Transferase</keyword>
<evidence type="ECO:0000256" key="11">
    <source>
        <dbReference type="ARBA" id="ARBA00022989"/>
    </source>
</evidence>
<dbReference type="FunFam" id="3.30.40.10:FF:000672">
    <property type="entry name" value="E3 ubiquitin-protein ligase ATL41"/>
    <property type="match status" value="1"/>
</dbReference>
<dbReference type="EC" id="2.3.2.27" evidence="4"/>
<name>A0AAV8C0E1_9POAL</name>
<comment type="subcellular location">
    <subcellularLocation>
        <location evidence="2">Membrane</location>
        <topology evidence="2">Single-pass membrane protein</topology>
    </subcellularLocation>
</comment>
<evidence type="ECO:0000256" key="9">
    <source>
        <dbReference type="ARBA" id="ARBA00022786"/>
    </source>
</evidence>
<dbReference type="InterPro" id="IPR001841">
    <property type="entry name" value="Znf_RING"/>
</dbReference>
<dbReference type="PROSITE" id="PS50089">
    <property type="entry name" value="ZF_RING_2"/>
    <property type="match status" value="1"/>
</dbReference>
<dbReference type="Gene3D" id="3.30.40.10">
    <property type="entry name" value="Zinc/RING finger domain, C3HC4 (zinc finger)"/>
    <property type="match status" value="1"/>
</dbReference>
<evidence type="ECO:0000256" key="8">
    <source>
        <dbReference type="ARBA" id="ARBA00022771"/>
    </source>
</evidence>
<reference evidence="16" key="1">
    <citation type="submission" date="2022-08" db="EMBL/GenBank/DDBJ databases">
        <authorList>
            <person name="Marques A."/>
        </authorList>
    </citation>
    <scope>NUCLEOTIDE SEQUENCE</scope>
    <source>
        <strain evidence="16">RhyPub2mFocal</strain>
        <tissue evidence="16">Leaves</tissue>
    </source>
</reference>
<keyword evidence="7" id="KW-0479">Metal-binding</keyword>
<evidence type="ECO:0000313" key="17">
    <source>
        <dbReference type="Proteomes" id="UP001140206"/>
    </source>
</evidence>
<feature type="domain" description="RING-type" evidence="15">
    <location>
        <begin position="123"/>
        <end position="165"/>
    </location>
</feature>
<evidence type="ECO:0000256" key="5">
    <source>
        <dbReference type="ARBA" id="ARBA00022679"/>
    </source>
</evidence>
<evidence type="ECO:0000256" key="12">
    <source>
        <dbReference type="ARBA" id="ARBA00023136"/>
    </source>
</evidence>
<evidence type="ECO:0000256" key="1">
    <source>
        <dbReference type="ARBA" id="ARBA00000900"/>
    </source>
</evidence>
<dbReference type="PANTHER" id="PTHR46913">
    <property type="entry name" value="RING-H2 FINGER PROTEIN ATL16"/>
    <property type="match status" value="1"/>
</dbReference>
<dbReference type="CDD" id="cd16461">
    <property type="entry name" value="RING-H2_EL5-like"/>
    <property type="match status" value="1"/>
</dbReference>
<dbReference type="SUPFAM" id="SSF57850">
    <property type="entry name" value="RING/U-box"/>
    <property type="match status" value="1"/>
</dbReference>
<feature type="transmembrane region" description="Helical" evidence="14">
    <location>
        <begin position="45"/>
        <end position="63"/>
    </location>
</feature>
<evidence type="ECO:0000259" key="15">
    <source>
        <dbReference type="PROSITE" id="PS50089"/>
    </source>
</evidence>
<proteinExistence type="predicted"/>
<keyword evidence="8 13" id="KW-0863">Zinc-finger</keyword>
<organism evidence="16 17">
    <name type="scientific">Rhynchospora pubera</name>
    <dbReference type="NCBI Taxonomy" id="906938"/>
    <lineage>
        <taxon>Eukaryota</taxon>
        <taxon>Viridiplantae</taxon>
        <taxon>Streptophyta</taxon>
        <taxon>Embryophyta</taxon>
        <taxon>Tracheophyta</taxon>
        <taxon>Spermatophyta</taxon>
        <taxon>Magnoliopsida</taxon>
        <taxon>Liliopsida</taxon>
        <taxon>Poales</taxon>
        <taxon>Cyperaceae</taxon>
        <taxon>Cyperoideae</taxon>
        <taxon>Rhynchosporeae</taxon>
        <taxon>Rhynchospora</taxon>
    </lineage>
</organism>
<gene>
    <name evidence="16" type="ORF">LUZ62_083305</name>
</gene>
<feature type="transmembrane region" description="Helical" evidence="14">
    <location>
        <begin position="21"/>
        <end position="39"/>
    </location>
</feature>
<accession>A0AAV8C0E1</accession>
<evidence type="ECO:0000256" key="3">
    <source>
        <dbReference type="ARBA" id="ARBA00004906"/>
    </source>
</evidence>
<dbReference type="AlphaFoldDB" id="A0AAV8C0E1"/>
<dbReference type="Proteomes" id="UP001140206">
    <property type="component" value="Chromosome 5"/>
</dbReference>
<dbReference type="Pfam" id="PF13639">
    <property type="entry name" value="zf-RING_2"/>
    <property type="match status" value="1"/>
</dbReference>
<keyword evidence="11 14" id="KW-1133">Transmembrane helix</keyword>
<dbReference type="InterPro" id="IPR044600">
    <property type="entry name" value="ATL1/ATL16-like"/>
</dbReference>